<feature type="compositionally biased region" description="Basic and acidic residues" evidence="1">
    <location>
        <begin position="284"/>
        <end position="299"/>
    </location>
</feature>
<feature type="compositionally biased region" description="Basic and acidic residues" evidence="1">
    <location>
        <begin position="311"/>
        <end position="323"/>
    </location>
</feature>
<dbReference type="SMART" id="SM00060">
    <property type="entry name" value="FN3"/>
    <property type="match status" value="1"/>
</dbReference>
<gene>
    <name evidence="3" type="ORF">SAMN04488023_11347</name>
</gene>
<reference evidence="4" key="1">
    <citation type="submission" date="2016-10" db="EMBL/GenBank/DDBJ databases">
        <authorList>
            <person name="Varghese N."/>
            <person name="Submissions S."/>
        </authorList>
    </citation>
    <scope>NUCLEOTIDE SEQUENCE [LARGE SCALE GENOMIC DNA]</scope>
    <source>
        <strain evidence="4">DSM 18610</strain>
    </source>
</reference>
<dbReference type="SUPFAM" id="SSF49265">
    <property type="entry name" value="Fibronectin type III"/>
    <property type="match status" value="1"/>
</dbReference>
<dbReference type="Pfam" id="PF00041">
    <property type="entry name" value="fn3"/>
    <property type="match status" value="1"/>
</dbReference>
<dbReference type="InterPro" id="IPR036116">
    <property type="entry name" value="FN3_sf"/>
</dbReference>
<protein>
    <submittedName>
        <fullName evidence="3">Fibronectin type III domain-containing protein</fullName>
    </submittedName>
</protein>
<dbReference type="InterPro" id="IPR003961">
    <property type="entry name" value="FN3_dom"/>
</dbReference>
<sequence>MLGPAEPQLIPGKRYAWRVRAISTSSTGDQTDNYRNHGWSEIYWFDYQDDCQPPSAIQASITGTQATVKWESPPGTRPAGGYTLQYREQALSGGNWYSINTLETGTTLNGLKPGLVYEYRIGSVCTTGGFSAGTDNGTYSPVLTLETAANATDAVTTNCGMIAAEISISNKNPISSLAAGELFTAGKFPVRITRVSGSRSFSGEGYLTIPMLGQVNVKVRFKGIGINTDRQLYDGVVETSYEEGELQVADVAGVYEDLKELVGSIVDLVKKRTDYLEHYSGSASDKKAALEREQEENKAYDALAESPYLSEEEKKELRAEQSEKSAGYNGLAGDKDCNGNTVTPKKGPDGGFGDMDCYTQKVAGATKLKSYAEKAQARERQANEKEQRELASSWVINIDRKPTEKENIAAFATPNGVAIYLDREQVSRYTAHRVTGALLGFQLRSGEAYAYDGASKTYKSLSGEAFKAVREPEKGEVEVLLFEKLGCEVKLYAVNIGNTNSQLGLPDRSGGKLKEYFSVGCLEGFFKEQGAAYVSRLEKLLKVIEFFKKCAAEDWAPYEEGIVPYCFWKNSNTDPTFYYSTVDVPFRAGMIDGAYGQVKGLMDLSEKLSEITYAYTIGLLDCDGLLDNVKEYGELMAEIRELSKEAAIEKQVQKAFAEFKARRLESHTRDCLKNKKIIQETEETVKVLWEIIENEGKLKKAIASIGERLKEYFSKLADTNELARYKQGKLVIDVAAMFIGAGEANGARKIVTFEEYLVKAGKADVEEVVAELGERTKKVEGKGVIIEALKTEIFKTLPKSYADELITELGTNFRLKVALESNEVTIDAWKRIAESIPDFKSQNSYVDALKKLTQYQAGLGGSGTVKYYRVQGGQGATAGQISKELLTLESNGNLTFNNTASDLNISTNNKYHADYFVRNKRSGGEIIEFEVPKWLDDQIKVSAVTQYKAPSNLKNLTGDAPKIVDFMQPGNPFELPSKWHKLIEQNYIKGTAKIVK</sequence>
<feature type="region of interest" description="Disordered" evidence="1">
    <location>
        <begin position="282"/>
        <end position="353"/>
    </location>
</feature>
<proteinExistence type="predicted"/>
<feature type="domain" description="Fibronectin type-III" evidence="2">
    <location>
        <begin position="53"/>
        <end position="150"/>
    </location>
</feature>
<dbReference type="PROSITE" id="PS50853">
    <property type="entry name" value="FN3"/>
    <property type="match status" value="1"/>
</dbReference>
<dbReference type="CDD" id="cd00063">
    <property type="entry name" value="FN3"/>
    <property type="match status" value="1"/>
</dbReference>
<keyword evidence="4" id="KW-1185">Reference proteome</keyword>
<evidence type="ECO:0000259" key="2">
    <source>
        <dbReference type="PROSITE" id="PS50853"/>
    </source>
</evidence>
<evidence type="ECO:0000256" key="1">
    <source>
        <dbReference type="SAM" id="MobiDB-lite"/>
    </source>
</evidence>
<dbReference type="RefSeq" id="WP_090884617.1">
    <property type="nucleotide sequence ID" value="NZ_FOGG01000013.1"/>
</dbReference>
<dbReference type="Gene3D" id="2.60.40.10">
    <property type="entry name" value="Immunoglobulins"/>
    <property type="match status" value="1"/>
</dbReference>
<name>A0A1H9QYN3_9SPHI</name>
<dbReference type="OrthoDB" id="1521695at2"/>
<evidence type="ECO:0000313" key="4">
    <source>
        <dbReference type="Proteomes" id="UP000199572"/>
    </source>
</evidence>
<dbReference type="InterPro" id="IPR013783">
    <property type="entry name" value="Ig-like_fold"/>
</dbReference>
<dbReference type="STRING" id="390241.SAMN04488023_11347"/>
<dbReference type="EMBL" id="FOGG01000013">
    <property type="protein sequence ID" value="SER65570.1"/>
    <property type="molecule type" value="Genomic_DNA"/>
</dbReference>
<dbReference type="Proteomes" id="UP000199572">
    <property type="component" value="Unassembled WGS sequence"/>
</dbReference>
<accession>A0A1H9QYN3</accession>
<dbReference type="AlphaFoldDB" id="A0A1H9QYN3"/>
<organism evidence="3 4">
    <name type="scientific">Pedobacter rhizosphaerae</name>
    <dbReference type="NCBI Taxonomy" id="390241"/>
    <lineage>
        <taxon>Bacteria</taxon>
        <taxon>Pseudomonadati</taxon>
        <taxon>Bacteroidota</taxon>
        <taxon>Sphingobacteriia</taxon>
        <taxon>Sphingobacteriales</taxon>
        <taxon>Sphingobacteriaceae</taxon>
        <taxon>Pedobacter</taxon>
    </lineage>
</organism>
<evidence type="ECO:0000313" key="3">
    <source>
        <dbReference type="EMBL" id="SER65570.1"/>
    </source>
</evidence>